<dbReference type="GO" id="GO:0003713">
    <property type="term" value="F:transcription coactivator activity"/>
    <property type="evidence" value="ECO:0007669"/>
    <property type="project" value="TreeGrafter"/>
</dbReference>
<evidence type="ECO:0000256" key="4">
    <source>
        <dbReference type="SAM" id="MobiDB-lite"/>
    </source>
</evidence>
<dbReference type="InterPro" id="IPR054413">
    <property type="entry name" value="LSO1/2"/>
</dbReference>
<evidence type="ECO:0000256" key="3">
    <source>
        <dbReference type="SAM" id="Coils"/>
    </source>
</evidence>
<feature type="compositionally biased region" description="Basic and acidic residues" evidence="4">
    <location>
        <begin position="29"/>
        <end position="82"/>
    </location>
</feature>
<dbReference type="InterPro" id="IPR054414">
    <property type="entry name" value="Ccdc124/Oxs1_C"/>
</dbReference>
<sequence>MGKKGGAGENSKKAQGQARKADAAASKAAAEDAKKSAAEAAEWEKGAKKGNAKKENAEEKKAEAARKKAEREALLAEEEKNTPGRSAPKNAKSAVKKTKGLDQALGQLDGRDQGPLSALNASGIEEAIDALGLTDSSSKVTEIDKHPERRIGKAYKTWKENNPNREKELQKQGFAYNKRQDVLYQEFLESPDNPMKQVSAKYNATREELQAIQAEEKRKIEERLGSKRGA</sequence>
<evidence type="ECO:0000259" key="6">
    <source>
        <dbReference type="Pfam" id="PF22048"/>
    </source>
</evidence>
<dbReference type="GO" id="GO:0005634">
    <property type="term" value="C:nucleus"/>
    <property type="evidence" value="ECO:0007669"/>
    <property type="project" value="TreeGrafter"/>
</dbReference>
<name>G8H3Q0_CRYPA</name>
<evidence type="ECO:0000256" key="2">
    <source>
        <dbReference type="ARBA" id="ARBA00023054"/>
    </source>
</evidence>
<evidence type="ECO:0000259" key="5">
    <source>
        <dbReference type="Pfam" id="PF06244"/>
    </source>
</evidence>
<dbReference type="AlphaFoldDB" id="G8H3Q0"/>
<proteinExistence type="inferred from homology"/>
<accession>G8H3Q0</accession>
<comment type="similarity">
    <text evidence="1">Belongs to the CCDC124 family.</text>
</comment>
<organism evidence="7">
    <name type="scientific">Cryphonectria parasitica</name>
    <name type="common">Chestnut blight fungus</name>
    <name type="synonym">Endothia parasitica</name>
    <dbReference type="NCBI Taxonomy" id="5116"/>
    <lineage>
        <taxon>Eukaryota</taxon>
        <taxon>Fungi</taxon>
        <taxon>Dikarya</taxon>
        <taxon>Ascomycota</taxon>
        <taxon>Pezizomycotina</taxon>
        <taxon>Sordariomycetes</taxon>
        <taxon>Sordariomycetidae</taxon>
        <taxon>Diaporthales</taxon>
        <taxon>Cryphonectriaceae</taxon>
        <taxon>Cryphonectria-Endothia species complex</taxon>
        <taxon>Cryphonectria</taxon>
    </lineage>
</organism>
<feature type="domain" description="Coiled-coil" evidence="5">
    <location>
        <begin position="117"/>
        <end position="197"/>
    </location>
</feature>
<dbReference type="Pfam" id="PF06244">
    <property type="entry name" value="Ccdc124"/>
    <property type="match status" value="1"/>
</dbReference>
<evidence type="ECO:0000313" key="7">
    <source>
        <dbReference type="EMBL" id="AET07141.1"/>
    </source>
</evidence>
<feature type="coiled-coil region" evidence="3">
    <location>
        <begin position="195"/>
        <end position="222"/>
    </location>
</feature>
<dbReference type="PANTHER" id="PTHR21680">
    <property type="entry name" value="COILED-COIL DOMAIN-CONTAINING PROTEIN 124"/>
    <property type="match status" value="1"/>
</dbReference>
<dbReference type="Pfam" id="PF22048">
    <property type="entry name" value="LSO1_2-like"/>
    <property type="match status" value="1"/>
</dbReference>
<reference evidence="7" key="1">
    <citation type="journal article" date="2012" name="Genetics">
        <title>Molecular Characterization of Vegetative Incompatibility Genes That Restrict Hypovirus Transmission in the Chestnut Blight Fungus Cryphonectria parasitica.</title>
        <authorList>
            <person name="Choi G.H."/>
            <person name="Dawe A.L."/>
            <person name="Churbanov A."/>
            <person name="Smith M.L."/>
            <person name="Milgroom M.G."/>
            <person name="Nuss D.L."/>
        </authorList>
    </citation>
    <scope>NUCLEOTIDE SEQUENCE</scope>
    <source>
        <strain evidence="7">EP146</strain>
    </source>
</reference>
<dbReference type="PANTHER" id="PTHR21680:SF0">
    <property type="entry name" value="COILED-COIL DOMAIN-CONTAINING PROTEIN 124"/>
    <property type="match status" value="1"/>
</dbReference>
<gene>
    <name evidence="7" type="primary">pix6</name>
</gene>
<dbReference type="GO" id="GO:0006366">
    <property type="term" value="P:transcription by RNA polymerase II"/>
    <property type="evidence" value="ECO:0007669"/>
    <property type="project" value="TreeGrafter"/>
</dbReference>
<feature type="compositionally biased region" description="Low complexity" evidence="4">
    <location>
        <begin position="13"/>
        <end position="28"/>
    </location>
</feature>
<evidence type="ECO:0000256" key="1">
    <source>
        <dbReference type="ARBA" id="ARBA00008296"/>
    </source>
</evidence>
<dbReference type="EMBL" id="JN367270">
    <property type="protein sequence ID" value="AET07141.1"/>
    <property type="molecule type" value="Genomic_DNA"/>
</dbReference>
<feature type="domain" description="LSO1/LSO2" evidence="6">
    <location>
        <begin position="11"/>
        <end position="79"/>
    </location>
</feature>
<protein>
    <submittedName>
        <fullName evidence="7">Partner of vegetative incompatibility protein 6</fullName>
    </submittedName>
</protein>
<dbReference type="InterPro" id="IPR010422">
    <property type="entry name" value="Ccdc124/Oxs1"/>
</dbReference>
<keyword evidence="2 3" id="KW-0175">Coiled coil</keyword>
<feature type="region of interest" description="Disordered" evidence="4">
    <location>
        <begin position="1"/>
        <end position="117"/>
    </location>
</feature>